<evidence type="ECO:0000313" key="4">
    <source>
        <dbReference type="Proteomes" id="UP000002051"/>
    </source>
</evidence>
<protein>
    <submittedName>
        <fullName evidence="2">Transmembrane protein, putative</fullName>
    </submittedName>
</protein>
<keyword evidence="1" id="KW-1133">Transmembrane helix</keyword>
<proteinExistence type="predicted"/>
<evidence type="ECO:0000313" key="3">
    <source>
        <dbReference type="EnsemblPlants" id="KEH42625"/>
    </source>
</evidence>
<reference evidence="3" key="3">
    <citation type="submission" date="2015-04" db="UniProtKB">
        <authorList>
            <consortium name="EnsemblPlants"/>
        </authorList>
    </citation>
    <scope>IDENTIFICATION</scope>
    <source>
        <strain evidence="3">cv. Jemalong A17</strain>
    </source>
</reference>
<dbReference type="Proteomes" id="UP000002051">
    <property type="component" value="Unassembled WGS sequence"/>
</dbReference>
<sequence length="77" mass="9336">MDRPFGFSVHRDALFCLSRLFRFVTYRAFYFNKVFLDCIGIHRTYKFTIILCNLAYISFFVEYLLYPFDITVHGTRQ</sequence>
<evidence type="ECO:0000313" key="2">
    <source>
        <dbReference type="EMBL" id="KEH42625.1"/>
    </source>
</evidence>
<reference evidence="2 4" key="1">
    <citation type="journal article" date="2011" name="Nature">
        <title>The Medicago genome provides insight into the evolution of rhizobial symbioses.</title>
        <authorList>
            <person name="Young N.D."/>
            <person name="Debelle F."/>
            <person name="Oldroyd G.E."/>
            <person name="Geurts R."/>
            <person name="Cannon S.B."/>
            <person name="Udvardi M.K."/>
            <person name="Benedito V.A."/>
            <person name="Mayer K.F."/>
            <person name="Gouzy J."/>
            <person name="Schoof H."/>
            <person name="Van de Peer Y."/>
            <person name="Proost S."/>
            <person name="Cook D.R."/>
            <person name="Meyers B.C."/>
            <person name="Spannagl M."/>
            <person name="Cheung F."/>
            <person name="De Mita S."/>
            <person name="Krishnakumar V."/>
            <person name="Gundlach H."/>
            <person name="Zhou S."/>
            <person name="Mudge J."/>
            <person name="Bharti A.K."/>
            <person name="Murray J.D."/>
            <person name="Naoumkina M.A."/>
            <person name="Rosen B."/>
            <person name="Silverstein K.A."/>
            <person name="Tang H."/>
            <person name="Rombauts S."/>
            <person name="Zhao P.X."/>
            <person name="Zhou P."/>
            <person name="Barbe V."/>
            <person name="Bardou P."/>
            <person name="Bechner M."/>
            <person name="Bellec A."/>
            <person name="Berger A."/>
            <person name="Berges H."/>
            <person name="Bidwell S."/>
            <person name="Bisseling T."/>
            <person name="Choisne N."/>
            <person name="Couloux A."/>
            <person name="Denny R."/>
            <person name="Deshpande S."/>
            <person name="Dai X."/>
            <person name="Doyle J.J."/>
            <person name="Dudez A.M."/>
            <person name="Farmer A.D."/>
            <person name="Fouteau S."/>
            <person name="Franken C."/>
            <person name="Gibelin C."/>
            <person name="Gish J."/>
            <person name="Goldstein S."/>
            <person name="Gonzalez A.J."/>
            <person name="Green P.J."/>
            <person name="Hallab A."/>
            <person name="Hartog M."/>
            <person name="Hua A."/>
            <person name="Humphray S.J."/>
            <person name="Jeong D.H."/>
            <person name="Jing Y."/>
            <person name="Jocker A."/>
            <person name="Kenton S.M."/>
            <person name="Kim D.J."/>
            <person name="Klee K."/>
            <person name="Lai H."/>
            <person name="Lang C."/>
            <person name="Lin S."/>
            <person name="Macmil S.L."/>
            <person name="Magdelenat G."/>
            <person name="Matthews L."/>
            <person name="McCorrison J."/>
            <person name="Monaghan E.L."/>
            <person name="Mun J.H."/>
            <person name="Najar F.Z."/>
            <person name="Nicholson C."/>
            <person name="Noirot C."/>
            <person name="O'Bleness M."/>
            <person name="Paule C.R."/>
            <person name="Poulain J."/>
            <person name="Prion F."/>
            <person name="Qin B."/>
            <person name="Qu C."/>
            <person name="Retzel E.F."/>
            <person name="Riddle C."/>
            <person name="Sallet E."/>
            <person name="Samain S."/>
            <person name="Samson N."/>
            <person name="Sanders I."/>
            <person name="Saurat O."/>
            <person name="Scarpelli C."/>
            <person name="Schiex T."/>
            <person name="Segurens B."/>
            <person name="Severin A.J."/>
            <person name="Sherrier D.J."/>
            <person name="Shi R."/>
            <person name="Sims S."/>
            <person name="Singer S.R."/>
            <person name="Sinharoy S."/>
            <person name="Sterck L."/>
            <person name="Viollet A."/>
            <person name="Wang B.B."/>
            <person name="Wang K."/>
            <person name="Wang M."/>
            <person name="Wang X."/>
            <person name="Warfsmann J."/>
            <person name="Weissenbach J."/>
            <person name="White D.D."/>
            <person name="White J.D."/>
            <person name="Wiley G.B."/>
            <person name="Wincker P."/>
            <person name="Xing Y."/>
            <person name="Yang L."/>
            <person name="Yao Z."/>
            <person name="Ying F."/>
            <person name="Zhai J."/>
            <person name="Zhou L."/>
            <person name="Zuber A."/>
            <person name="Denarie J."/>
            <person name="Dixon R.A."/>
            <person name="May G.D."/>
            <person name="Schwartz D.C."/>
            <person name="Rogers J."/>
            <person name="Quetier F."/>
            <person name="Town C.D."/>
            <person name="Roe B.A."/>
        </authorList>
    </citation>
    <scope>NUCLEOTIDE SEQUENCE [LARGE SCALE GENOMIC DNA]</scope>
    <source>
        <strain evidence="2">A17</strain>
        <strain evidence="3 4">cv. Jemalong A17</strain>
    </source>
</reference>
<keyword evidence="1" id="KW-0472">Membrane</keyword>
<reference evidence="2 4" key="2">
    <citation type="journal article" date="2014" name="BMC Genomics">
        <title>An improved genome release (version Mt4.0) for the model legume Medicago truncatula.</title>
        <authorList>
            <person name="Tang H."/>
            <person name="Krishnakumar V."/>
            <person name="Bidwell S."/>
            <person name="Rosen B."/>
            <person name="Chan A."/>
            <person name="Zhou S."/>
            <person name="Gentzbittel L."/>
            <person name="Childs K.L."/>
            <person name="Yandell M."/>
            <person name="Gundlach H."/>
            <person name="Mayer K.F."/>
            <person name="Schwartz D.C."/>
            <person name="Town C.D."/>
        </authorList>
    </citation>
    <scope>GENOME REANNOTATION</scope>
    <source>
        <strain evidence="2">A17</strain>
        <strain evidence="3 4">cv. Jemalong A17</strain>
    </source>
</reference>
<name>A0A072VX05_MEDTR</name>
<organism evidence="2 4">
    <name type="scientific">Medicago truncatula</name>
    <name type="common">Barrel medic</name>
    <name type="synonym">Medicago tribuloides</name>
    <dbReference type="NCBI Taxonomy" id="3880"/>
    <lineage>
        <taxon>Eukaryota</taxon>
        <taxon>Viridiplantae</taxon>
        <taxon>Streptophyta</taxon>
        <taxon>Embryophyta</taxon>
        <taxon>Tracheophyta</taxon>
        <taxon>Spermatophyta</taxon>
        <taxon>Magnoliopsida</taxon>
        <taxon>eudicotyledons</taxon>
        <taxon>Gunneridae</taxon>
        <taxon>Pentapetalae</taxon>
        <taxon>rosids</taxon>
        <taxon>fabids</taxon>
        <taxon>Fabales</taxon>
        <taxon>Fabaceae</taxon>
        <taxon>Papilionoideae</taxon>
        <taxon>50 kb inversion clade</taxon>
        <taxon>NPAAA clade</taxon>
        <taxon>Hologalegina</taxon>
        <taxon>IRL clade</taxon>
        <taxon>Trifolieae</taxon>
        <taxon>Medicago</taxon>
    </lineage>
</organism>
<accession>A0A072VX05</accession>
<gene>
    <name evidence="2" type="ordered locus">MTR_1g071185</name>
</gene>
<dbReference type="EMBL" id="CM001217">
    <property type="protein sequence ID" value="KEH42625.1"/>
    <property type="molecule type" value="Genomic_DNA"/>
</dbReference>
<keyword evidence="1 2" id="KW-0812">Transmembrane</keyword>
<evidence type="ECO:0000256" key="1">
    <source>
        <dbReference type="SAM" id="Phobius"/>
    </source>
</evidence>
<feature type="transmembrane region" description="Helical" evidence="1">
    <location>
        <begin position="47"/>
        <end position="66"/>
    </location>
</feature>
<dbReference type="PaxDb" id="3880-AES72418"/>
<keyword evidence="4" id="KW-1185">Reference proteome</keyword>
<dbReference type="EnsemblPlants" id="KEH42625">
    <property type="protein sequence ID" value="KEH42625"/>
    <property type="gene ID" value="MTR_1g071185"/>
</dbReference>
<dbReference type="HOGENOM" id="CLU_2641781_0_0_1"/>
<dbReference type="AlphaFoldDB" id="A0A072VX05"/>